<dbReference type="Proteomes" id="UP000231673">
    <property type="component" value="Unassembled WGS sequence"/>
</dbReference>
<dbReference type="EMBL" id="PFGW01000020">
    <property type="protein sequence ID" value="PIW74766.1"/>
    <property type="molecule type" value="Genomic_DNA"/>
</dbReference>
<sequence>MGNNIKASSIQKHLEISNIKDDVIVLKNGGMRAILMTTSLNFALKSTDEQDAIIYHYQEFLNSLDFSVQILAVSRKFNIDLYIQSLKEKEDQQENELLKIQTSEYIDFIKSLTEMNNIMTDSFFVVVPYAPPVVRRIGFLNKIIRKKQRPAEIEESFQEFKNNLWQRVEFIAIGLLGMDIKAAPLNTGELIELFYKLYNPNAKEGPEIEKANELKIQ</sequence>
<dbReference type="Pfam" id="PF26593">
    <property type="entry name" value="TraC-like"/>
    <property type="match status" value="1"/>
</dbReference>
<protein>
    <recommendedName>
        <fullName evidence="1">TraC-like domain-containing protein</fullName>
    </recommendedName>
</protein>
<organism evidence="2 3">
    <name type="scientific">Candidatus Portnoybacteria bacterium CG_4_8_14_3_um_filter_44_15</name>
    <dbReference type="NCBI Taxonomy" id="1974803"/>
    <lineage>
        <taxon>Bacteria</taxon>
        <taxon>Candidatus Portnoyibacteriota</taxon>
    </lineage>
</organism>
<reference evidence="3" key="1">
    <citation type="submission" date="2017-09" db="EMBL/GenBank/DDBJ databases">
        <title>Depth-based differentiation of microbial function through sediment-hosted aquifers and enrichment of novel symbionts in the deep terrestrial subsurface.</title>
        <authorList>
            <person name="Probst A.J."/>
            <person name="Ladd B."/>
            <person name="Jarett J.K."/>
            <person name="Geller-Mcgrath D.E."/>
            <person name="Sieber C.M.K."/>
            <person name="Emerson J.B."/>
            <person name="Anantharaman K."/>
            <person name="Thomas B.C."/>
            <person name="Malmstrom R."/>
            <person name="Stieglmeier M."/>
            <person name="Klingl A."/>
            <person name="Woyke T."/>
            <person name="Ryan C.M."/>
            <person name="Banfield J.F."/>
        </authorList>
    </citation>
    <scope>NUCLEOTIDE SEQUENCE [LARGE SCALE GENOMIC DNA]</scope>
</reference>
<accession>A0A2M7IE12</accession>
<evidence type="ECO:0000313" key="3">
    <source>
        <dbReference type="Proteomes" id="UP000231673"/>
    </source>
</evidence>
<proteinExistence type="predicted"/>
<evidence type="ECO:0000259" key="1">
    <source>
        <dbReference type="Pfam" id="PF26593"/>
    </source>
</evidence>
<evidence type="ECO:0000313" key="2">
    <source>
        <dbReference type="EMBL" id="PIW74766.1"/>
    </source>
</evidence>
<dbReference type="AlphaFoldDB" id="A0A2M7IE12"/>
<dbReference type="InterPro" id="IPR058596">
    <property type="entry name" value="TraC-like_dom"/>
</dbReference>
<gene>
    <name evidence="2" type="ORF">CO003_00940</name>
</gene>
<name>A0A2M7IE12_9BACT</name>
<comment type="caution">
    <text evidence="2">The sequence shown here is derived from an EMBL/GenBank/DDBJ whole genome shotgun (WGS) entry which is preliminary data.</text>
</comment>
<feature type="domain" description="TraC-like" evidence="1">
    <location>
        <begin position="21"/>
        <end position="134"/>
    </location>
</feature>